<sequence>MPVTVMNLCKVMKTCNYKKETVILCLDEVVQCLRYLIAEGKDTKLEFPGLGELKVINTVVTFKFYKDMKPDKKLPEKPCYRYENTMKPYIKKVVHPCAVHDSAY</sequence>
<dbReference type="AlphaFoldDB" id="A0A9P0H9A4"/>
<protein>
    <recommendedName>
        <fullName evidence="1">CCDC81 HU domain-containing protein</fullName>
    </recommendedName>
</protein>
<organism evidence="2 3">
    <name type="scientific">Nezara viridula</name>
    <name type="common">Southern green stink bug</name>
    <name type="synonym">Cimex viridulus</name>
    <dbReference type="NCBI Taxonomy" id="85310"/>
    <lineage>
        <taxon>Eukaryota</taxon>
        <taxon>Metazoa</taxon>
        <taxon>Ecdysozoa</taxon>
        <taxon>Arthropoda</taxon>
        <taxon>Hexapoda</taxon>
        <taxon>Insecta</taxon>
        <taxon>Pterygota</taxon>
        <taxon>Neoptera</taxon>
        <taxon>Paraneoptera</taxon>
        <taxon>Hemiptera</taxon>
        <taxon>Heteroptera</taxon>
        <taxon>Panheteroptera</taxon>
        <taxon>Pentatomomorpha</taxon>
        <taxon>Pentatomoidea</taxon>
        <taxon>Pentatomidae</taxon>
        <taxon>Pentatominae</taxon>
        <taxon>Nezara</taxon>
    </lineage>
</organism>
<reference evidence="2" key="1">
    <citation type="submission" date="2022-01" db="EMBL/GenBank/DDBJ databases">
        <authorList>
            <person name="King R."/>
        </authorList>
    </citation>
    <scope>NUCLEOTIDE SEQUENCE</scope>
</reference>
<dbReference type="InterPro" id="IPR040673">
    <property type="entry name" value="CCDC81_HU_dom_2"/>
</dbReference>
<name>A0A9P0H9A4_NEZVI</name>
<gene>
    <name evidence="2" type="ORF">NEZAVI_LOCUS7589</name>
</gene>
<evidence type="ECO:0000313" key="3">
    <source>
        <dbReference type="Proteomes" id="UP001152798"/>
    </source>
</evidence>
<feature type="domain" description="CCDC81 HU" evidence="1">
    <location>
        <begin position="2"/>
        <end position="67"/>
    </location>
</feature>
<dbReference type="EMBL" id="OV725080">
    <property type="protein sequence ID" value="CAH1397829.1"/>
    <property type="molecule type" value="Genomic_DNA"/>
</dbReference>
<keyword evidence="3" id="KW-1185">Reference proteome</keyword>
<accession>A0A9P0H9A4</accession>
<dbReference type="Pfam" id="PF18289">
    <property type="entry name" value="HU-CCDC81_euk_2"/>
    <property type="match status" value="1"/>
</dbReference>
<dbReference type="OrthoDB" id="125906at2759"/>
<evidence type="ECO:0000313" key="2">
    <source>
        <dbReference type="EMBL" id="CAH1397829.1"/>
    </source>
</evidence>
<evidence type="ECO:0000259" key="1">
    <source>
        <dbReference type="Pfam" id="PF18289"/>
    </source>
</evidence>
<dbReference type="Proteomes" id="UP001152798">
    <property type="component" value="Chromosome 4"/>
</dbReference>
<proteinExistence type="predicted"/>